<feature type="compositionally biased region" description="Basic and acidic residues" evidence="1">
    <location>
        <begin position="1562"/>
        <end position="1575"/>
    </location>
</feature>
<feature type="compositionally biased region" description="Low complexity" evidence="1">
    <location>
        <begin position="1056"/>
        <end position="1071"/>
    </location>
</feature>
<feature type="signal peptide" evidence="2">
    <location>
        <begin position="1"/>
        <end position="21"/>
    </location>
</feature>
<dbReference type="PROSITE" id="PS51257">
    <property type="entry name" value="PROKAR_LIPOPROTEIN"/>
    <property type="match status" value="1"/>
</dbReference>
<keyword evidence="4" id="KW-1185">Reference proteome</keyword>
<evidence type="ECO:0000313" key="4">
    <source>
        <dbReference type="Proteomes" id="UP000503447"/>
    </source>
</evidence>
<feature type="compositionally biased region" description="Low complexity" evidence="1">
    <location>
        <begin position="198"/>
        <end position="207"/>
    </location>
</feature>
<dbReference type="Proteomes" id="UP000503447">
    <property type="component" value="Chromosome"/>
</dbReference>
<keyword evidence="2" id="KW-0732">Signal</keyword>
<evidence type="ECO:0000256" key="1">
    <source>
        <dbReference type="SAM" id="MobiDB-lite"/>
    </source>
</evidence>
<dbReference type="EMBL" id="CP053452">
    <property type="protein sequence ID" value="QJW94496.1"/>
    <property type="molecule type" value="Genomic_DNA"/>
</dbReference>
<feature type="compositionally biased region" description="Pro residues" evidence="1">
    <location>
        <begin position="1580"/>
        <end position="1590"/>
    </location>
</feature>
<feature type="region of interest" description="Disordered" evidence="1">
    <location>
        <begin position="1046"/>
        <end position="1074"/>
    </location>
</feature>
<feature type="region of interest" description="Disordered" evidence="1">
    <location>
        <begin position="1554"/>
        <end position="1590"/>
    </location>
</feature>
<gene>
    <name evidence="3" type="ORF">FTUN_2017</name>
</gene>
<proteinExistence type="predicted"/>
<dbReference type="KEGG" id="ftj:FTUN_2017"/>
<organism evidence="3 4">
    <name type="scientific">Frigoriglobus tundricola</name>
    <dbReference type="NCBI Taxonomy" id="2774151"/>
    <lineage>
        <taxon>Bacteria</taxon>
        <taxon>Pseudomonadati</taxon>
        <taxon>Planctomycetota</taxon>
        <taxon>Planctomycetia</taxon>
        <taxon>Gemmatales</taxon>
        <taxon>Gemmataceae</taxon>
        <taxon>Frigoriglobus</taxon>
    </lineage>
</organism>
<sequence length="1590" mass="171235">MGRGIQRAARAAAVLLPFALAACQSLIKPGGVCGPGGDGCGTGSGDPFVAPTVTNDPTVRALACDLDHLEKHIEWYGSVVAKVPDVWGQARLTQYRDEFEKAMSAEIANFGYVINGSESRSDQSYLASATALSFAVQPKPPLVGSVSSSKTTPPSLVPTSEKTTVLSRNPTTGALTAAQTDLAPQSSPKPATPDTIKPLDVSDPSSLVSDTDKVIKRTDPQLFRPGFANAASGIGLEPTEFLAQKKRYLDFLNQLRRENEGDDTADSPGYSLNLLRIPVSVLPGKKTDIGYGAEITMSLNPVLGTDLLPMTFRNLLVGDIETQLSFPMTQGLDPANNEILDQYFNSDFERFVQIVTRLSDYASSGDSWGFKRLVALVDYLCLYPDSNDLRAEQAQKDRAALDRYATDEMKGYLNKLFILRPLLQLLLRQPNLPMDLGKMDLGKMDLGKMDLGKQAKEIGLVIEQLKTHPNAVRQSSSQFNYQAITLLRSKFPTQFRTPSVSFANGLDNRTAFPTSQMLDIYGPAAVFAVLYATDTALRPSIKKQKYAHLPDVQAYLRDEIRAAYEFLKANSMLWSACDDNLVAAIRSQRWDDVNKMRQAFRKTVALLTQAEPTDENDVARFDPTREPIQLSRTTALAWCLIVDAALLNDRLIRDMKETASAKGKPLPGCDHWCPYFLPDPPQECRQAFNDYVKLRWPIHVFALDPYNQEQNIADSLSTRREMQLALAIAFTNGQINAKNLTKYTRRLEGEYETISLNRTQIGFSHGENEFGWRFYPRYQTPDTPSNAEDLIRNQLIGGPNRNQLLKQRRLEPGMRECVAIVMMPSFVPYVNVDTVSNWFPITNPKHKVLDTKQAVRLSQTVQTIKVGGGGVKDACSYRDGEYERLLRRGDQLAARLPMQTIVSPVPILNTFGGFEMFSNGTSDLAPELFGWYGAPGIDPDADTTTLFLVGDHFSPLRTRVIVGNQVIDYTSAKQSLLSRQVIQVTFPKGAYTLPTTGGGEVRIHLATPYGVTRELAVPVVARTATPRPGISVANAKLTIQYAPKQGAQQQGGTGTGQQAAATTAADPTGAASNAPAKSTYVAVGVTPDTFKLKWVGLDPTAATVSDLWVKFVFTVPGATGQPASTIVVPCGEGAKATLTATPATDPLAAANGGDISIAKSELQRMAADLLLQKAVQDLATSGQLTSGLTTTEILVTATSPAPAADPTKPADPTKQAVARSILTNDQLTIGFKLGTYSQGGEFQPTPAPAATYKLAPGAAVALTYTTDVKGVPTLKVASAAAIIQGPSNNALAKVTVGIVGVASPTVDATLDANGTYTLPTADFQKVVSAWLKGAGDPFASEDDLKTKLPKVLQLQIAPADANGKPTPVAGDVSVTATAAAQPAPKATPPVFELSPPDGLKVPYCKSGAMADGKYALGLMELPATARPKLKWVPAVGKRAPMKITVEFEFAYNGCKLVVPVDLERGADEIYATAADPKKSETWKSELAYGLFLRLNPFGPFTDANNPLTAADANKKPVLQLKSISVTKADGTAYAPALPVDMSKLNLTYSCQICEPDSLVPKPEPKKEKEKEKEKGAGSTAPPPIAPPSGP</sequence>
<feature type="region of interest" description="Disordered" evidence="1">
    <location>
        <begin position="142"/>
        <end position="207"/>
    </location>
</feature>
<accession>A0A6M5YMC8</accession>
<evidence type="ECO:0000256" key="2">
    <source>
        <dbReference type="SAM" id="SignalP"/>
    </source>
</evidence>
<name>A0A6M5YMC8_9BACT</name>
<evidence type="ECO:0000313" key="3">
    <source>
        <dbReference type="EMBL" id="QJW94496.1"/>
    </source>
</evidence>
<protein>
    <submittedName>
        <fullName evidence="3">Uncharacterized protein</fullName>
    </submittedName>
</protein>
<feature type="compositionally biased region" description="Polar residues" evidence="1">
    <location>
        <begin position="145"/>
        <end position="189"/>
    </location>
</feature>
<reference evidence="4" key="1">
    <citation type="submission" date="2020-05" db="EMBL/GenBank/DDBJ databases">
        <title>Frigoriglobus tundricola gen. nov., sp. nov., a psychrotolerant cellulolytic planctomycete of the family Gemmataceae with two divergent copies of 16S rRNA gene.</title>
        <authorList>
            <person name="Kulichevskaya I.S."/>
            <person name="Ivanova A.A."/>
            <person name="Naumoff D.G."/>
            <person name="Beletsky A.V."/>
            <person name="Rijpstra W.I.C."/>
            <person name="Sinninghe Damste J.S."/>
            <person name="Mardanov A.V."/>
            <person name="Ravin N.V."/>
            <person name="Dedysh S.N."/>
        </authorList>
    </citation>
    <scope>NUCLEOTIDE SEQUENCE [LARGE SCALE GENOMIC DNA]</scope>
    <source>
        <strain evidence="4">PL17</strain>
    </source>
</reference>
<feature type="chain" id="PRO_5027081757" evidence="2">
    <location>
        <begin position="22"/>
        <end position="1590"/>
    </location>
</feature>